<dbReference type="AlphaFoldDB" id="A0A3N0XL96"/>
<evidence type="ECO:0000313" key="1">
    <source>
        <dbReference type="EMBL" id="ROI64760.1"/>
    </source>
</evidence>
<gene>
    <name evidence="1" type="ORF">DPX16_3307</name>
</gene>
<comment type="caution">
    <text evidence="1">The sequence shown here is derived from an EMBL/GenBank/DDBJ whole genome shotgun (WGS) entry which is preliminary data.</text>
</comment>
<sequence length="75" mass="8840">MQIFVCLFCSPCGSHIPRRNKLVTEDFPGDGDRPQTDIEQLLEQLVEEYRFSLVQLKISSLTHQFLHHYKVLEKH</sequence>
<organism evidence="1 2">
    <name type="scientific">Anabarilius grahami</name>
    <name type="common">Kanglang fish</name>
    <name type="synonym">Barilius grahami</name>
    <dbReference type="NCBI Taxonomy" id="495550"/>
    <lineage>
        <taxon>Eukaryota</taxon>
        <taxon>Metazoa</taxon>
        <taxon>Chordata</taxon>
        <taxon>Craniata</taxon>
        <taxon>Vertebrata</taxon>
        <taxon>Euteleostomi</taxon>
        <taxon>Actinopterygii</taxon>
        <taxon>Neopterygii</taxon>
        <taxon>Teleostei</taxon>
        <taxon>Ostariophysi</taxon>
        <taxon>Cypriniformes</taxon>
        <taxon>Xenocyprididae</taxon>
        <taxon>Xenocypridinae</taxon>
        <taxon>Xenocypridinae incertae sedis</taxon>
        <taxon>Anabarilius</taxon>
    </lineage>
</organism>
<evidence type="ECO:0000313" key="2">
    <source>
        <dbReference type="Proteomes" id="UP000281406"/>
    </source>
</evidence>
<keyword evidence="2" id="KW-1185">Reference proteome</keyword>
<reference evidence="1 2" key="1">
    <citation type="submission" date="2018-10" db="EMBL/GenBank/DDBJ databases">
        <title>Genome assembly for a Yunnan-Guizhou Plateau 3E fish, Anabarilius grahami (Regan), and its evolutionary and genetic applications.</title>
        <authorList>
            <person name="Jiang W."/>
        </authorList>
    </citation>
    <scope>NUCLEOTIDE SEQUENCE [LARGE SCALE GENOMIC DNA]</scope>
    <source>
        <strain evidence="1">AG-KIZ</strain>
        <tissue evidence="1">Muscle</tissue>
    </source>
</reference>
<dbReference type="EMBL" id="RJVU01069905">
    <property type="protein sequence ID" value="ROI64760.1"/>
    <property type="molecule type" value="Genomic_DNA"/>
</dbReference>
<protein>
    <submittedName>
        <fullName evidence="1">Uncharacterized protein</fullName>
    </submittedName>
</protein>
<name>A0A3N0XL96_ANAGA</name>
<dbReference type="Proteomes" id="UP000281406">
    <property type="component" value="Unassembled WGS sequence"/>
</dbReference>
<proteinExistence type="predicted"/>
<accession>A0A3N0XL96</accession>